<keyword evidence="3" id="KW-0808">Transferase</keyword>
<dbReference type="SUPFAM" id="SSF53335">
    <property type="entry name" value="S-adenosyl-L-methionine-dependent methyltransferases"/>
    <property type="match status" value="1"/>
</dbReference>
<dbReference type="Proteomes" id="UP000035444">
    <property type="component" value="Unassembled WGS sequence"/>
</dbReference>
<proteinExistence type="predicted"/>
<feature type="domain" description="Methyltransferase type 11" evidence="2">
    <location>
        <begin position="84"/>
        <end position="130"/>
    </location>
</feature>
<evidence type="ECO:0000313" key="3">
    <source>
        <dbReference type="EMBL" id="KLN62385.1"/>
    </source>
</evidence>
<evidence type="ECO:0000313" key="4">
    <source>
        <dbReference type="Proteomes" id="UP000035444"/>
    </source>
</evidence>
<dbReference type="EMBL" id="LAQL01000002">
    <property type="protein sequence ID" value="KLN62385.1"/>
    <property type="molecule type" value="Genomic_DNA"/>
</dbReference>
<keyword evidence="3" id="KW-0489">Methyltransferase</keyword>
<evidence type="ECO:0000259" key="2">
    <source>
        <dbReference type="Pfam" id="PF08241"/>
    </source>
</evidence>
<organism evidence="3 4">
    <name type="scientific">Kiloniella spongiae</name>
    <dbReference type="NCBI Taxonomy" id="1489064"/>
    <lineage>
        <taxon>Bacteria</taxon>
        <taxon>Pseudomonadati</taxon>
        <taxon>Pseudomonadota</taxon>
        <taxon>Alphaproteobacteria</taxon>
        <taxon>Rhodospirillales</taxon>
        <taxon>Kiloniellaceae</taxon>
        <taxon>Kiloniella</taxon>
    </lineage>
</organism>
<gene>
    <name evidence="3" type="ORF">WH96_02445</name>
</gene>
<accession>A0A0H2N0E4</accession>
<protein>
    <submittedName>
        <fullName evidence="3">Methyltransferase type 11</fullName>
    </submittedName>
</protein>
<dbReference type="Pfam" id="PF08241">
    <property type="entry name" value="Methyltransf_11"/>
    <property type="match status" value="1"/>
</dbReference>
<comment type="caution">
    <text evidence="3">The sequence shown here is derived from an EMBL/GenBank/DDBJ whole genome shotgun (WGS) entry which is preliminary data.</text>
</comment>
<keyword evidence="4" id="KW-1185">Reference proteome</keyword>
<sequence length="256" mass="28869">MWTDVVDLQGFYGTRLGETAAHVIRGNIRDHWKNLKGKSVLGLGYTTPYLTQFEDEADRVLAFMPASQGVCHWPRGGPGKTSLVDETKLPLPDYSIDRVLLVHGLESSEYLRDMLREIWRVLTGDGRLLIVAPNRRGIWARVDKTPFGWGHPFSRSQISQLLNDTLFVPMRTNRSLYVPPSQRLTFLQSAPAWERMGKRFFPTFAGVLTVEAGKQLYVPGTPKKVQSIRRPSLVSAPQAFQNTSNADRVSKSQQDS</sequence>
<feature type="region of interest" description="Disordered" evidence="1">
    <location>
        <begin position="236"/>
        <end position="256"/>
    </location>
</feature>
<dbReference type="GO" id="GO:0008757">
    <property type="term" value="F:S-adenosylmethionine-dependent methyltransferase activity"/>
    <property type="evidence" value="ECO:0007669"/>
    <property type="project" value="InterPro"/>
</dbReference>
<dbReference type="OrthoDB" id="9800231at2"/>
<name>A0A0H2N0E4_9PROT</name>
<feature type="compositionally biased region" description="Polar residues" evidence="1">
    <location>
        <begin position="238"/>
        <end position="256"/>
    </location>
</feature>
<dbReference type="Gene3D" id="3.40.50.150">
    <property type="entry name" value="Vaccinia Virus protein VP39"/>
    <property type="match status" value="1"/>
</dbReference>
<dbReference type="GO" id="GO:0032259">
    <property type="term" value="P:methylation"/>
    <property type="evidence" value="ECO:0007669"/>
    <property type="project" value="UniProtKB-KW"/>
</dbReference>
<dbReference type="InterPro" id="IPR029063">
    <property type="entry name" value="SAM-dependent_MTases_sf"/>
</dbReference>
<evidence type="ECO:0000256" key="1">
    <source>
        <dbReference type="SAM" id="MobiDB-lite"/>
    </source>
</evidence>
<dbReference type="RefSeq" id="WP_047762508.1">
    <property type="nucleotide sequence ID" value="NZ_LAQL01000002.1"/>
</dbReference>
<dbReference type="PATRIC" id="fig|1489064.4.peg.1415"/>
<dbReference type="STRING" id="1489064.WH96_02445"/>
<reference evidence="3 4" key="1">
    <citation type="submission" date="2015-03" db="EMBL/GenBank/DDBJ databases">
        <title>Genome Sequence of Kiloniella spongiae MEBiC09566, isolated from a marine sponge.</title>
        <authorList>
            <person name="Shao Z."/>
            <person name="Wang L."/>
            <person name="Li X."/>
        </authorList>
    </citation>
    <scope>NUCLEOTIDE SEQUENCE [LARGE SCALE GENOMIC DNA]</scope>
    <source>
        <strain evidence="3 4">MEBiC09566</strain>
    </source>
</reference>
<dbReference type="AlphaFoldDB" id="A0A0H2N0E4"/>
<dbReference type="InterPro" id="IPR013216">
    <property type="entry name" value="Methyltransf_11"/>
</dbReference>